<evidence type="ECO:0000313" key="3">
    <source>
        <dbReference type="Proteomes" id="UP000606786"/>
    </source>
</evidence>
<feature type="signal peptide" evidence="1">
    <location>
        <begin position="1"/>
        <end position="21"/>
    </location>
</feature>
<reference evidence="2" key="1">
    <citation type="submission" date="2020-11" db="EMBL/GenBank/DDBJ databases">
        <authorList>
            <person name="Whitehead M."/>
        </authorList>
    </citation>
    <scope>NUCLEOTIDE SEQUENCE</scope>
    <source>
        <strain evidence="2">EGII</strain>
    </source>
</reference>
<feature type="chain" id="PRO_5032839661" evidence="1">
    <location>
        <begin position="22"/>
        <end position="145"/>
    </location>
</feature>
<name>A0A811VGZ9_CERCA</name>
<sequence length="145" mass="16737">MFKRRHFFLAFFFYLFTKTWRMRQKSTLHINNLPVLGCIGLMPTLRLRRSASGVGGEGGSFLRWLGFLALVTRQQCDSLKPTFRYSGDFQEVLVGRCCGKWQTFVTLSVRATSKWKMLCKVSALSSAKFQVSWHCKLYGVFICVN</sequence>
<dbReference type="AlphaFoldDB" id="A0A811VGZ9"/>
<keyword evidence="1" id="KW-0732">Signal</keyword>
<organism evidence="2 3">
    <name type="scientific">Ceratitis capitata</name>
    <name type="common">Mediterranean fruit fly</name>
    <name type="synonym">Tephritis capitata</name>
    <dbReference type="NCBI Taxonomy" id="7213"/>
    <lineage>
        <taxon>Eukaryota</taxon>
        <taxon>Metazoa</taxon>
        <taxon>Ecdysozoa</taxon>
        <taxon>Arthropoda</taxon>
        <taxon>Hexapoda</taxon>
        <taxon>Insecta</taxon>
        <taxon>Pterygota</taxon>
        <taxon>Neoptera</taxon>
        <taxon>Endopterygota</taxon>
        <taxon>Diptera</taxon>
        <taxon>Brachycera</taxon>
        <taxon>Muscomorpha</taxon>
        <taxon>Tephritoidea</taxon>
        <taxon>Tephritidae</taxon>
        <taxon>Ceratitis</taxon>
        <taxon>Ceratitis</taxon>
    </lineage>
</organism>
<dbReference type="Proteomes" id="UP000606786">
    <property type="component" value="Unassembled WGS sequence"/>
</dbReference>
<comment type="caution">
    <text evidence="2">The sequence shown here is derived from an EMBL/GenBank/DDBJ whole genome shotgun (WGS) entry which is preliminary data.</text>
</comment>
<dbReference type="EMBL" id="CAJHJT010000056">
    <property type="protein sequence ID" value="CAD7014570.1"/>
    <property type="molecule type" value="Genomic_DNA"/>
</dbReference>
<proteinExistence type="predicted"/>
<accession>A0A811VGZ9</accession>
<keyword evidence="3" id="KW-1185">Reference proteome</keyword>
<evidence type="ECO:0000313" key="2">
    <source>
        <dbReference type="EMBL" id="CAD7014570.1"/>
    </source>
</evidence>
<gene>
    <name evidence="2" type="ORF">CCAP1982_LOCUS22569</name>
</gene>
<protein>
    <submittedName>
        <fullName evidence="2">(Mediterranean fruit fly) hypothetical protein</fullName>
    </submittedName>
</protein>
<evidence type="ECO:0000256" key="1">
    <source>
        <dbReference type="SAM" id="SignalP"/>
    </source>
</evidence>